<evidence type="ECO:0000313" key="2">
    <source>
        <dbReference type="Proteomes" id="UP000241925"/>
    </source>
</evidence>
<dbReference type="OrthoDB" id="16430at10239"/>
<name>A0A2L1IVS2_9CAUD</name>
<organism evidence="1 2">
    <name type="scientific">Streptomyces phage BillNye</name>
    <dbReference type="NCBI Taxonomy" id="2079426"/>
    <lineage>
        <taxon>Viruses</taxon>
        <taxon>Duplodnaviria</taxon>
        <taxon>Heunggongvirae</taxon>
        <taxon>Uroviricota</taxon>
        <taxon>Caudoviricetes</taxon>
        <taxon>Stanwilliamsviridae</taxon>
        <taxon>Loccivirinae</taxon>
        <taxon>Wilnyevirus</taxon>
        <taxon>Wilnyevirus billnye</taxon>
    </lineage>
</organism>
<sequence>MSEYNTEHPLETISRITEFNDLSEFMQDEHLDRALDLAIKCLAQPDIAATKAPKLIVELQAISFKFAVKAVEYATIKKDRAGTDNNHKKNIYYSTKEALDRLVDALKYAARA</sequence>
<accession>A0A2L1IVS2</accession>
<keyword evidence="2" id="KW-1185">Reference proteome</keyword>
<reference evidence="1 2" key="1">
    <citation type="submission" date="2018-01" db="EMBL/GenBank/DDBJ databases">
        <authorList>
            <person name="Grinwald M.F."/>
            <person name="Tasoff P."/>
            <person name="Simpson K.F."/>
            <person name="Vasser A."/>
            <person name="Shaffer C.D."/>
            <person name="Weston-Hafer K.A."/>
            <person name="Russell D.A."/>
            <person name="Pope W.H."/>
            <person name="Jacobs-Sera D."/>
            <person name="Hendrix R.W."/>
            <person name="Hatfull G.F."/>
        </authorList>
    </citation>
    <scope>NUCLEOTIDE SEQUENCE [LARGE SCALE GENOMIC DNA]</scope>
</reference>
<evidence type="ECO:0000313" key="1">
    <source>
        <dbReference type="EMBL" id="AVD99266.1"/>
    </source>
</evidence>
<dbReference type="Proteomes" id="UP000241925">
    <property type="component" value="Segment"/>
</dbReference>
<gene>
    <name evidence="1" type="ORF">SEA_BILLNYE_64</name>
</gene>
<proteinExistence type="predicted"/>
<protein>
    <submittedName>
        <fullName evidence="1">Uncharacterized protein</fullName>
    </submittedName>
</protein>
<dbReference type="EMBL" id="MG757153">
    <property type="protein sequence ID" value="AVD99266.1"/>
    <property type="molecule type" value="Genomic_DNA"/>
</dbReference>